<dbReference type="InterPro" id="IPR029058">
    <property type="entry name" value="AB_hydrolase_fold"/>
</dbReference>
<evidence type="ECO:0000259" key="1">
    <source>
        <dbReference type="Pfam" id="PF00561"/>
    </source>
</evidence>
<sequence>MTTSAVETKYFDLPDKSGCRMAYRLHTPPASGSEQVPLVLINGLSAVMQDWSPLVEALSQTRPVLISDHRGIGASQLGDDWDGELSLLSMGLDVVDLCQHLNFSTVDLLGFSMGGHITQALLSDPTHAKPNPNPNGGVLIKSLTVRKAVLTATMVKLPRGDLDLMKLQAEAKKITDKSKRDEYITGEMMKMQYHPEVLGQGKPLQSKLEGRIKTALATSRPASIIAQQFFAIQGGDLRGQLSNIPSSLPVMVIHGKRDRMVLYPESDHILTGIPHAQRLANTPDDQFGHFWYDYFSIPFWNSAITQFLDLGIVGGQTTPKANL</sequence>
<organism evidence="2 3">
    <name type="scientific">Testicularia cyperi</name>
    <dbReference type="NCBI Taxonomy" id="1882483"/>
    <lineage>
        <taxon>Eukaryota</taxon>
        <taxon>Fungi</taxon>
        <taxon>Dikarya</taxon>
        <taxon>Basidiomycota</taxon>
        <taxon>Ustilaginomycotina</taxon>
        <taxon>Ustilaginomycetes</taxon>
        <taxon>Ustilaginales</taxon>
        <taxon>Anthracoideaceae</taxon>
        <taxon>Testicularia</taxon>
    </lineage>
</organism>
<feature type="domain" description="AB hydrolase-1" evidence="1">
    <location>
        <begin position="37"/>
        <end position="124"/>
    </location>
</feature>
<dbReference type="STRING" id="1882483.A0A317XEF8"/>
<dbReference type="SUPFAM" id="SSF53474">
    <property type="entry name" value="alpha/beta-Hydrolases"/>
    <property type="match status" value="1"/>
</dbReference>
<dbReference type="Gene3D" id="3.40.50.1820">
    <property type="entry name" value="alpha/beta hydrolase"/>
    <property type="match status" value="1"/>
</dbReference>
<dbReference type="PANTHER" id="PTHR43433">
    <property type="entry name" value="HYDROLASE, ALPHA/BETA FOLD FAMILY PROTEIN"/>
    <property type="match status" value="1"/>
</dbReference>
<name>A0A317XEF8_9BASI</name>
<dbReference type="OrthoDB" id="8119704at2759"/>
<dbReference type="AlphaFoldDB" id="A0A317XEF8"/>
<dbReference type="EMBL" id="KZ819244">
    <property type="protein sequence ID" value="PWY96889.1"/>
    <property type="molecule type" value="Genomic_DNA"/>
</dbReference>
<dbReference type="Proteomes" id="UP000246740">
    <property type="component" value="Unassembled WGS sequence"/>
</dbReference>
<reference evidence="2 3" key="1">
    <citation type="journal article" date="2018" name="Mol. Biol. Evol.">
        <title>Broad Genomic Sampling Reveals a Smut Pathogenic Ancestry of the Fungal Clade Ustilaginomycotina.</title>
        <authorList>
            <person name="Kijpornyongpan T."/>
            <person name="Mondo S.J."/>
            <person name="Barry K."/>
            <person name="Sandor L."/>
            <person name="Lee J."/>
            <person name="Lipzen A."/>
            <person name="Pangilinan J."/>
            <person name="LaButti K."/>
            <person name="Hainaut M."/>
            <person name="Henrissat B."/>
            <person name="Grigoriev I.V."/>
            <person name="Spatafora J.W."/>
            <person name="Aime M.C."/>
        </authorList>
    </citation>
    <scope>NUCLEOTIDE SEQUENCE [LARGE SCALE GENOMIC DNA]</scope>
    <source>
        <strain evidence="2 3">MCA 3645</strain>
    </source>
</reference>
<protein>
    <submittedName>
        <fullName evidence="2">Alpha/beta-hydrolase</fullName>
    </submittedName>
</protein>
<evidence type="ECO:0000313" key="2">
    <source>
        <dbReference type="EMBL" id="PWY96889.1"/>
    </source>
</evidence>
<dbReference type="PANTHER" id="PTHR43433:SF5">
    <property type="entry name" value="AB HYDROLASE-1 DOMAIN-CONTAINING PROTEIN"/>
    <property type="match status" value="1"/>
</dbReference>
<keyword evidence="3" id="KW-1185">Reference proteome</keyword>
<keyword evidence="2" id="KW-0378">Hydrolase</keyword>
<dbReference type="GO" id="GO:0016787">
    <property type="term" value="F:hydrolase activity"/>
    <property type="evidence" value="ECO:0007669"/>
    <property type="project" value="UniProtKB-KW"/>
</dbReference>
<dbReference type="InterPro" id="IPR050471">
    <property type="entry name" value="AB_hydrolase"/>
</dbReference>
<accession>A0A317XEF8</accession>
<dbReference type="Pfam" id="PF00561">
    <property type="entry name" value="Abhydrolase_1"/>
    <property type="match status" value="1"/>
</dbReference>
<proteinExistence type="predicted"/>
<dbReference type="InterPro" id="IPR000073">
    <property type="entry name" value="AB_hydrolase_1"/>
</dbReference>
<gene>
    <name evidence="2" type="ORF">BCV70DRAFT_203356</name>
</gene>
<dbReference type="InParanoid" id="A0A317XEF8"/>
<evidence type="ECO:0000313" key="3">
    <source>
        <dbReference type="Proteomes" id="UP000246740"/>
    </source>
</evidence>